<dbReference type="PANTHER" id="PTHR43499">
    <property type="entry name" value="ABC TRANSPORTER I FAMILY MEMBER 1"/>
    <property type="match status" value="1"/>
</dbReference>
<dbReference type="GO" id="GO:0016887">
    <property type="term" value="F:ATP hydrolysis activity"/>
    <property type="evidence" value="ECO:0007669"/>
    <property type="project" value="InterPro"/>
</dbReference>
<proteinExistence type="predicted"/>
<evidence type="ECO:0000313" key="8">
    <source>
        <dbReference type="EMBL" id="AEP10120.1"/>
    </source>
</evidence>
<dbReference type="Pfam" id="PF00005">
    <property type="entry name" value="ABC_tran"/>
    <property type="match status" value="1"/>
</dbReference>
<evidence type="ECO:0000259" key="7">
    <source>
        <dbReference type="PROSITE" id="PS50893"/>
    </source>
</evidence>
<dbReference type="Gene3D" id="3.40.50.300">
    <property type="entry name" value="P-loop containing nucleotide triphosphate hydrolases"/>
    <property type="match status" value="1"/>
</dbReference>
<dbReference type="GO" id="GO:0017004">
    <property type="term" value="P:cytochrome complex assembly"/>
    <property type="evidence" value="ECO:0007669"/>
    <property type="project" value="UniProtKB-KW"/>
</dbReference>
<keyword evidence="4 8" id="KW-0067">ATP-binding</keyword>
<evidence type="ECO:0000256" key="5">
    <source>
        <dbReference type="ARBA" id="ARBA00022967"/>
    </source>
</evidence>
<dbReference type="EMBL" id="CP002382">
    <property type="protein sequence ID" value="AEP10120.1"/>
    <property type="molecule type" value="Genomic_DNA"/>
</dbReference>
<keyword evidence="5" id="KW-1278">Translocase</keyword>
<gene>
    <name evidence="8" type="primary">ccmA</name>
    <name evidence="8" type="ordered locus">MICA_1809</name>
</gene>
<dbReference type="RefSeq" id="WP_014103343.1">
    <property type="nucleotide sequence ID" value="NC_016026.1"/>
</dbReference>
<dbReference type="OrthoDB" id="9800654at2"/>
<keyword evidence="2" id="KW-0547">Nucleotide-binding</keyword>
<dbReference type="eggNOG" id="COG4133">
    <property type="taxonomic scope" value="Bacteria"/>
</dbReference>
<protein>
    <submittedName>
        <fullName evidence="8">Heme ABC exporter, ATP-binding protein CcmA</fullName>
    </submittedName>
</protein>
<evidence type="ECO:0000256" key="4">
    <source>
        <dbReference type="ARBA" id="ARBA00022840"/>
    </source>
</evidence>
<dbReference type="PROSITE" id="PS50893">
    <property type="entry name" value="ABC_TRANSPORTER_2"/>
    <property type="match status" value="1"/>
</dbReference>
<dbReference type="InterPro" id="IPR027417">
    <property type="entry name" value="P-loop_NTPase"/>
</dbReference>
<dbReference type="AlphaFoldDB" id="G2KSX5"/>
<dbReference type="STRING" id="856793.MICA_1809"/>
<evidence type="ECO:0000256" key="6">
    <source>
        <dbReference type="ARBA" id="ARBA00023136"/>
    </source>
</evidence>
<evidence type="ECO:0000256" key="2">
    <source>
        <dbReference type="ARBA" id="ARBA00022741"/>
    </source>
</evidence>
<name>G2KSX5_MICAA</name>
<dbReference type="Proteomes" id="UP000009286">
    <property type="component" value="Chromosome"/>
</dbReference>
<evidence type="ECO:0000313" key="9">
    <source>
        <dbReference type="Proteomes" id="UP000009286"/>
    </source>
</evidence>
<keyword evidence="9" id="KW-1185">Reference proteome</keyword>
<dbReference type="PANTHER" id="PTHR43499:SF1">
    <property type="entry name" value="ABC TRANSPORTER I FAMILY MEMBER 1"/>
    <property type="match status" value="1"/>
</dbReference>
<dbReference type="KEGG" id="mai:MICA_1809"/>
<dbReference type="NCBIfam" id="TIGR01189">
    <property type="entry name" value="ccmA"/>
    <property type="match status" value="1"/>
</dbReference>
<dbReference type="GO" id="GO:0022857">
    <property type="term" value="F:transmembrane transporter activity"/>
    <property type="evidence" value="ECO:0007669"/>
    <property type="project" value="InterPro"/>
</dbReference>
<dbReference type="SMART" id="SM00382">
    <property type="entry name" value="AAA"/>
    <property type="match status" value="1"/>
</dbReference>
<reference evidence="8 9" key="1">
    <citation type="journal article" date="2011" name="BMC Genomics">
        <title>Genomic insights into an obligate epibiotic bacterial predator: Micavibrio aeruginosavorus ARL-13.</title>
        <authorList>
            <person name="Wang Z."/>
            <person name="Kadouri D."/>
            <person name="Wu M."/>
        </authorList>
    </citation>
    <scope>NUCLEOTIDE SEQUENCE [LARGE SCALE GENOMIC DNA]</scope>
    <source>
        <strain evidence="8 9">ARL-13</strain>
    </source>
</reference>
<organism evidence="8 9">
    <name type="scientific">Micavibrio aeruginosavorus (strain ARL-13)</name>
    <dbReference type="NCBI Taxonomy" id="856793"/>
    <lineage>
        <taxon>Bacteria</taxon>
        <taxon>Pseudomonadati</taxon>
        <taxon>Bdellovibrionota</taxon>
        <taxon>Bdellovibrionia</taxon>
        <taxon>Bdellovibrionales</taxon>
        <taxon>Pseudobdellovibrionaceae</taxon>
        <taxon>Micavibrio</taxon>
    </lineage>
</organism>
<dbReference type="GO" id="GO:0005524">
    <property type="term" value="F:ATP binding"/>
    <property type="evidence" value="ECO:0007669"/>
    <property type="project" value="UniProtKB-KW"/>
</dbReference>
<accession>G2KSX5</accession>
<feature type="domain" description="ABC transporter" evidence="7">
    <location>
        <begin position="3"/>
        <end position="210"/>
    </location>
</feature>
<keyword evidence="3" id="KW-0201">Cytochrome c-type biogenesis</keyword>
<dbReference type="InterPro" id="IPR005895">
    <property type="entry name" value="ABC_transptr_haem_export_CcmA"/>
</dbReference>
<dbReference type="HOGENOM" id="CLU_000604_1_2_5"/>
<dbReference type="InterPro" id="IPR003439">
    <property type="entry name" value="ABC_transporter-like_ATP-bd"/>
</dbReference>
<keyword evidence="6" id="KW-0472">Membrane</keyword>
<evidence type="ECO:0000256" key="3">
    <source>
        <dbReference type="ARBA" id="ARBA00022748"/>
    </source>
</evidence>
<sequence length="211" mass="22564">MMISAENLALHRGLTPVLHGLSFAVPAGQLAALTGANGSGKTTLLQTIAGLITPDAGRILFDGIELDPEDRAPLIHWIAPDNPFKLALTVAENLTFWAAMMGVRADGDMIATALHRMEVAHLANRIVGTLSTGQRRRTALCRLFLAPRPIWLLDEPALALDDHAADELIALTHAHCGDGGCAIVATHRPPRWGTSTIIPLSPDYHLMSEVA</sequence>
<keyword evidence="1" id="KW-0813">Transport</keyword>
<evidence type="ECO:0000256" key="1">
    <source>
        <dbReference type="ARBA" id="ARBA00022448"/>
    </source>
</evidence>
<dbReference type="SUPFAM" id="SSF52540">
    <property type="entry name" value="P-loop containing nucleoside triphosphate hydrolases"/>
    <property type="match status" value="1"/>
</dbReference>
<dbReference type="InterPro" id="IPR003593">
    <property type="entry name" value="AAA+_ATPase"/>
</dbReference>